<evidence type="ECO:0000313" key="4">
    <source>
        <dbReference type="EMBL" id="EHP46419.1"/>
    </source>
</evidence>
<dbReference type="Pfam" id="PF01855">
    <property type="entry name" value="POR_N"/>
    <property type="match status" value="1"/>
</dbReference>
<evidence type="ECO:0000256" key="1">
    <source>
        <dbReference type="ARBA" id="ARBA00023002"/>
    </source>
</evidence>
<name>H1DJG4_9BACT</name>
<organism evidence="4 5">
    <name type="scientific">Odoribacter laneus YIT 12061</name>
    <dbReference type="NCBI Taxonomy" id="742817"/>
    <lineage>
        <taxon>Bacteria</taxon>
        <taxon>Pseudomonadati</taxon>
        <taxon>Bacteroidota</taxon>
        <taxon>Bacteroidia</taxon>
        <taxon>Bacteroidales</taxon>
        <taxon>Odoribacteraceae</taxon>
        <taxon>Odoribacter</taxon>
    </lineage>
</organism>
<dbReference type="GO" id="GO:0016491">
    <property type="term" value="F:oxidoreductase activity"/>
    <property type="evidence" value="ECO:0007669"/>
    <property type="project" value="UniProtKB-KW"/>
</dbReference>
<dbReference type="EMBL" id="ADMC01000025">
    <property type="protein sequence ID" value="EHP46419.1"/>
    <property type="molecule type" value="Genomic_DNA"/>
</dbReference>
<evidence type="ECO:0000259" key="2">
    <source>
        <dbReference type="Pfam" id="PF01855"/>
    </source>
</evidence>
<sequence>MAEVKLMKGNEVIAEAAIRCGCDGYFGYPITPQSEVMETLMARKPWEETGMVVLQAESELAAINMVYGGACCGKKVMTSSSSPGISLKQEGLTYIAGAELPCLVVDVVRGGPGLGTIQPAQSDYFQATKGGGHGDYHLIVLAPASVQEMNDFVDLGFELAFKYRNPAMILADGVIGQMMEKVQLSPYKPRWTEEEIEKISGSWALTGKKGRERHVITSLELDAHRQEDFNKKLQAKYRKIEANEVRFEKILCEDADYLIIAYGSAARICQKSIELAREAGIKIGLLRPITLYPFPTQAIAEMCGQIKGMLTVEMSAGQMVEDVRLAVNGRVKVEHYGRMGGVVPTPEEIVEALKNNFEL</sequence>
<evidence type="ECO:0008006" key="6">
    <source>
        <dbReference type="Google" id="ProtNLM"/>
    </source>
</evidence>
<dbReference type="InterPro" id="IPR033412">
    <property type="entry name" value="PFOR_II"/>
</dbReference>
<dbReference type="PANTHER" id="PTHR43088:SF1">
    <property type="entry name" value="SUBUNIT OF PYRUVATE:FLAVODOXIN OXIDOREDUCTASE"/>
    <property type="match status" value="1"/>
</dbReference>
<dbReference type="InterPro" id="IPR029061">
    <property type="entry name" value="THDP-binding"/>
</dbReference>
<dbReference type="InterPro" id="IPR002880">
    <property type="entry name" value="Pyrv_Fd/Flavodoxin_OxRdtase_N"/>
</dbReference>
<dbReference type="InterPro" id="IPR052368">
    <property type="entry name" value="2-oxoacid_oxidoreductase"/>
</dbReference>
<dbReference type="eggNOG" id="COG0674">
    <property type="taxonomic scope" value="Bacteria"/>
</dbReference>
<evidence type="ECO:0000313" key="5">
    <source>
        <dbReference type="Proteomes" id="UP000004892"/>
    </source>
</evidence>
<dbReference type="Gene3D" id="3.40.50.920">
    <property type="match status" value="1"/>
</dbReference>
<dbReference type="HOGENOM" id="CLU_017038_0_0_10"/>
<dbReference type="SUPFAM" id="SSF52518">
    <property type="entry name" value="Thiamin diphosphate-binding fold (THDP-binding)"/>
    <property type="match status" value="1"/>
</dbReference>
<keyword evidence="5" id="KW-1185">Reference proteome</keyword>
<dbReference type="CDD" id="cd07034">
    <property type="entry name" value="TPP_PYR_PFOR_IOR-alpha_like"/>
    <property type="match status" value="1"/>
</dbReference>
<dbReference type="GeneID" id="98069595"/>
<protein>
    <recommendedName>
        <fullName evidence="6">Pyruvate flavodoxin/ferredoxin oxidoreductase pyrimidine binding domain-containing protein</fullName>
    </recommendedName>
</protein>
<dbReference type="NCBIfam" id="NF005507">
    <property type="entry name" value="PRK07119.1"/>
    <property type="match status" value="1"/>
</dbReference>
<dbReference type="RefSeq" id="WP_009137183.1">
    <property type="nucleotide sequence ID" value="NZ_JH594596.1"/>
</dbReference>
<dbReference type="STRING" id="742817.HMPREF9449_02036"/>
<dbReference type="PATRIC" id="fig|742817.3.peg.2175"/>
<dbReference type="AlphaFoldDB" id="H1DJG4"/>
<comment type="caution">
    <text evidence="4">The sequence shown here is derived from an EMBL/GenBank/DDBJ whole genome shotgun (WGS) entry which is preliminary data.</text>
</comment>
<accession>H1DJG4</accession>
<feature type="domain" description="Pyruvate:ferredoxin oxidoreductase core" evidence="3">
    <location>
        <begin position="255"/>
        <end position="349"/>
    </location>
</feature>
<keyword evidence="1" id="KW-0560">Oxidoreductase</keyword>
<dbReference type="SUPFAM" id="SSF52922">
    <property type="entry name" value="TK C-terminal domain-like"/>
    <property type="match status" value="1"/>
</dbReference>
<dbReference type="PANTHER" id="PTHR43088">
    <property type="entry name" value="SUBUNIT OF PYRUVATE:FLAVODOXIN OXIDOREDUCTASE-RELATED"/>
    <property type="match status" value="1"/>
</dbReference>
<proteinExistence type="predicted"/>
<evidence type="ECO:0000259" key="3">
    <source>
        <dbReference type="Pfam" id="PF17147"/>
    </source>
</evidence>
<dbReference type="Pfam" id="PF17147">
    <property type="entry name" value="PFOR_II"/>
    <property type="match status" value="1"/>
</dbReference>
<dbReference type="Gene3D" id="3.40.50.970">
    <property type="match status" value="1"/>
</dbReference>
<gene>
    <name evidence="4" type="ORF">HMPREF9449_02036</name>
</gene>
<dbReference type="InterPro" id="IPR009014">
    <property type="entry name" value="Transketo_C/PFOR_II"/>
</dbReference>
<dbReference type="Proteomes" id="UP000004892">
    <property type="component" value="Unassembled WGS sequence"/>
</dbReference>
<reference evidence="4 5" key="1">
    <citation type="submission" date="2012-01" db="EMBL/GenBank/DDBJ databases">
        <title>The Genome Sequence of Odoribacter laneus YIT 12061.</title>
        <authorList>
            <consortium name="The Broad Institute Genome Sequencing Platform"/>
            <person name="Earl A."/>
            <person name="Ward D."/>
            <person name="Feldgarden M."/>
            <person name="Gevers D."/>
            <person name="Morotomi M."/>
            <person name="Young S.K."/>
            <person name="Zeng Q."/>
            <person name="Gargeya S."/>
            <person name="Fitzgerald M."/>
            <person name="Haas B."/>
            <person name="Abouelleil A."/>
            <person name="Alvarado L."/>
            <person name="Arachchi H.M."/>
            <person name="Berlin A."/>
            <person name="Chapman S.B."/>
            <person name="Gearin G."/>
            <person name="Goldberg J."/>
            <person name="Griggs A."/>
            <person name="Gujja S."/>
            <person name="Hansen M."/>
            <person name="Heiman D."/>
            <person name="Howarth C."/>
            <person name="Larimer J."/>
            <person name="Lui A."/>
            <person name="MacDonald P.J.P."/>
            <person name="McCowen C."/>
            <person name="Montmayeur A."/>
            <person name="Murphy C."/>
            <person name="Neiman D."/>
            <person name="Pearson M."/>
            <person name="Priest M."/>
            <person name="Roberts A."/>
            <person name="Saif S."/>
            <person name="Shea T."/>
            <person name="Sisk P."/>
            <person name="Stolte C."/>
            <person name="Sykes S."/>
            <person name="Wortman J."/>
            <person name="Nusbaum C."/>
            <person name="Birren B."/>
        </authorList>
    </citation>
    <scope>NUCLEOTIDE SEQUENCE [LARGE SCALE GENOMIC DNA]</scope>
    <source>
        <strain evidence="4 5">YIT 12061</strain>
    </source>
</reference>
<feature type="domain" description="Pyruvate flavodoxin/ferredoxin oxidoreductase pyrimidine binding" evidence="2">
    <location>
        <begin position="15"/>
        <end position="188"/>
    </location>
</feature>